<evidence type="ECO:0000313" key="3">
    <source>
        <dbReference type="Proteomes" id="UP001431783"/>
    </source>
</evidence>
<sequence>MLKIIVITILIGCCAASCNNFCSIVNENLKHRRYVEKNFTLHPVVSRNTANGKIDLTGGNHIICLEMKPIACSEKIFCLGCCNFSEDKTYHGYRTRIENRYSCGTNECCRDTDLSINPTERGCEIFLESDRTE</sequence>
<gene>
    <name evidence="2" type="ORF">WA026_001045</name>
</gene>
<dbReference type="Proteomes" id="UP001431783">
    <property type="component" value="Unassembled WGS sequence"/>
</dbReference>
<accession>A0AAW1UZL3</accession>
<comment type="caution">
    <text evidence="2">The sequence shown here is derived from an EMBL/GenBank/DDBJ whole genome shotgun (WGS) entry which is preliminary data.</text>
</comment>
<dbReference type="EMBL" id="JARQZJ010000121">
    <property type="protein sequence ID" value="KAK9888822.1"/>
    <property type="molecule type" value="Genomic_DNA"/>
</dbReference>
<feature type="chain" id="PRO_5043844888" evidence="1">
    <location>
        <begin position="17"/>
        <end position="133"/>
    </location>
</feature>
<proteinExistence type="predicted"/>
<evidence type="ECO:0000313" key="2">
    <source>
        <dbReference type="EMBL" id="KAK9888822.1"/>
    </source>
</evidence>
<keyword evidence="1" id="KW-0732">Signal</keyword>
<feature type="signal peptide" evidence="1">
    <location>
        <begin position="1"/>
        <end position="16"/>
    </location>
</feature>
<protein>
    <submittedName>
        <fullName evidence="2">Uncharacterized protein</fullName>
    </submittedName>
</protein>
<keyword evidence="3" id="KW-1185">Reference proteome</keyword>
<dbReference type="AlphaFoldDB" id="A0AAW1UZL3"/>
<reference evidence="2 3" key="1">
    <citation type="submission" date="2023-03" db="EMBL/GenBank/DDBJ databases">
        <title>Genome insight into feeding habits of ladybird beetles.</title>
        <authorList>
            <person name="Li H.-S."/>
            <person name="Huang Y.-H."/>
            <person name="Pang H."/>
        </authorList>
    </citation>
    <scope>NUCLEOTIDE SEQUENCE [LARGE SCALE GENOMIC DNA]</scope>
    <source>
        <strain evidence="2">SYSU_2023b</strain>
        <tissue evidence="2">Whole body</tissue>
    </source>
</reference>
<name>A0AAW1UZL3_9CUCU</name>
<organism evidence="2 3">
    <name type="scientific">Henosepilachna vigintioctopunctata</name>
    <dbReference type="NCBI Taxonomy" id="420089"/>
    <lineage>
        <taxon>Eukaryota</taxon>
        <taxon>Metazoa</taxon>
        <taxon>Ecdysozoa</taxon>
        <taxon>Arthropoda</taxon>
        <taxon>Hexapoda</taxon>
        <taxon>Insecta</taxon>
        <taxon>Pterygota</taxon>
        <taxon>Neoptera</taxon>
        <taxon>Endopterygota</taxon>
        <taxon>Coleoptera</taxon>
        <taxon>Polyphaga</taxon>
        <taxon>Cucujiformia</taxon>
        <taxon>Coccinelloidea</taxon>
        <taxon>Coccinellidae</taxon>
        <taxon>Epilachninae</taxon>
        <taxon>Epilachnini</taxon>
        <taxon>Henosepilachna</taxon>
    </lineage>
</organism>
<evidence type="ECO:0000256" key="1">
    <source>
        <dbReference type="SAM" id="SignalP"/>
    </source>
</evidence>